<reference evidence="3" key="1">
    <citation type="journal article" date="2019" name="Int. J. Syst. Evol. Microbiol.">
        <title>The Global Catalogue of Microorganisms (GCM) 10K type strain sequencing project: providing services to taxonomists for standard genome sequencing and annotation.</title>
        <authorList>
            <consortium name="The Broad Institute Genomics Platform"/>
            <consortium name="The Broad Institute Genome Sequencing Center for Infectious Disease"/>
            <person name="Wu L."/>
            <person name="Ma J."/>
        </authorList>
    </citation>
    <scope>NUCLEOTIDE SEQUENCE [LARGE SCALE GENOMIC DNA]</scope>
    <source>
        <strain evidence="3">JCM 10083</strain>
    </source>
</reference>
<sequence>MNSTTKQTSDTTKLNFMADHGSTLRSTRCALRGDLGAGMSEGFLPDASSGGWGDDRLPGDHGC</sequence>
<dbReference type="Proteomes" id="UP001596514">
    <property type="component" value="Unassembled WGS sequence"/>
</dbReference>
<gene>
    <name evidence="2" type="ORF">ACFQVD_31745</name>
</gene>
<feature type="compositionally biased region" description="Basic and acidic residues" evidence="1">
    <location>
        <begin position="53"/>
        <end position="63"/>
    </location>
</feature>
<comment type="caution">
    <text evidence="2">The sequence shown here is derived from an EMBL/GenBank/DDBJ whole genome shotgun (WGS) entry which is preliminary data.</text>
</comment>
<organism evidence="2 3">
    <name type="scientific">Streptosporangium amethystogenes subsp. fukuiense</name>
    <dbReference type="NCBI Taxonomy" id="698418"/>
    <lineage>
        <taxon>Bacteria</taxon>
        <taxon>Bacillati</taxon>
        <taxon>Actinomycetota</taxon>
        <taxon>Actinomycetes</taxon>
        <taxon>Streptosporangiales</taxon>
        <taxon>Streptosporangiaceae</taxon>
        <taxon>Streptosporangium</taxon>
    </lineage>
</organism>
<evidence type="ECO:0000313" key="2">
    <source>
        <dbReference type="EMBL" id="MFC7604690.1"/>
    </source>
</evidence>
<dbReference type="RefSeq" id="WP_343970966.1">
    <property type="nucleotide sequence ID" value="NZ_BAAAGK010000087.1"/>
</dbReference>
<protein>
    <submittedName>
        <fullName evidence="2">Uncharacterized protein</fullName>
    </submittedName>
</protein>
<name>A0ABW2T7L0_9ACTN</name>
<evidence type="ECO:0000256" key="1">
    <source>
        <dbReference type="SAM" id="MobiDB-lite"/>
    </source>
</evidence>
<dbReference type="EMBL" id="JBHTEE010000001">
    <property type="protein sequence ID" value="MFC7604690.1"/>
    <property type="molecule type" value="Genomic_DNA"/>
</dbReference>
<evidence type="ECO:0000313" key="3">
    <source>
        <dbReference type="Proteomes" id="UP001596514"/>
    </source>
</evidence>
<feature type="region of interest" description="Disordered" evidence="1">
    <location>
        <begin position="40"/>
        <end position="63"/>
    </location>
</feature>
<proteinExistence type="predicted"/>
<accession>A0ABW2T7L0</accession>
<keyword evidence="3" id="KW-1185">Reference proteome</keyword>